<evidence type="ECO:0000256" key="4">
    <source>
        <dbReference type="ARBA" id="ARBA00022840"/>
    </source>
</evidence>
<evidence type="ECO:0000256" key="3">
    <source>
        <dbReference type="ARBA" id="ARBA00022777"/>
    </source>
</evidence>
<keyword evidence="4 5" id="KW-0067">ATP-binding</keyword>
<keyword evidence="2 5" id="KW-0547">Nucleotide-binding</keyword>
<organism evidence="7">
    <name type="scientific">Providencia stuartii</name>
    <dbReference type="NCBI Taxonomy" id="588"/>
    <lineage>
        <taxon>Bacteria</taxon>
        <taxon>Pseudomonadati</taxon>
        <taxon>Pseudomonadota</taxon>
        <taxon>Gammaproteobacteria</taxon>
        <taxon>Enterobacterales</taxon>
        <taxon>Morganellaceae</taxon>
        <taxon>Providencia</taxon>
    </lineage>
</organism>
<comment type="pathway">
    <text evidence="5">Cofactor biosynthesis; thiamine diphosphate biosynthesis; thiamine phosphate from thiamine: step 1/1.</text>
</comment>
<protein>
    <recommendedName>
        <fullName evidence="5">Thiamine kinase</fullName>
        <ecNumber evidence="5">2.7.1.89</ecNumber>
    </recommendedName>
</protein>
<keyword evidence="3 5" id="KW-0418">Kinase</keyword>
<dbReference type="PANTHER" id="PTHR22603:SF66">
    <property type="entry name" value="ETHANOLAMINE KINASE"/>
    <property type="match status" value="1"/>
</dbReference>
<dbReference type="GO" id="GO:0006772">
    <property type="term" value="P:thiamine metabolic process"/>
    <property type="evidence" value="ECO:0007669"/>
    <property type="project" value="InterPro"/>
</dbReference>
<dbReference type="InterPro" id="IPR002575">
    <property type="entry name" value="Aminoglycoside_PTrfase"/>
</dbReference>
<proteinExistence type="inferred from homology"/>
<evidence type="ECO:0000256" key="2">
    <source>
        <dbReference type="ARBA" id="ARBA00022741"/>
    </source>
</evidence>
<dbReference type="GO" id="GO:0004305">
    <property type="term" value="F:ethanolamine kinase activity"/>
    <property type="evidence" value="ECO:0007669"/>
    <property type="project" value="TreeGrafter"/>
</dbReference>
<name>A0AAI9MUP0_PROST</name>
<dbReference type="GO" id="GO:0005524">
    <property type="term" value="F:ATP binding"/>
    <property type="evidence" value="ECO:0007669"/>
    <property type="project" value="UniProtKB-KW"/>
</dbReference>
<comment type="function">
    <text evidence="5">Catalyzes the phosphorylation of thiamine to thiamine phosphate.</text>
</comment>
<keyword evidence="1 5" id="KW-0808">Transferase</keyword>
<evidence type="ECO:0000259" key="6">
    <source>
        <dbReference type="Pfam" id="PF01636"/>
    </source>
</evidence>
<dbReference type="SUPFAM" id="SSF56112">
    <property type="entry name" value="Protein kinase-like (PK-like)"/>
    <property type="match status" value="1"/>
</dbReference>
<dbReference type="Pfam" id="PF01636">
    <property type="entry name" value="APH"/>
    <property type="match status" value="1"/>
</dbReference>
<evidence type="ECO:0000256" key="1">
    <source>
        <dbReference type="ARBA" id="ARBA00022679"/>
    </source>
</evidence>
<dbReference type="GO" id="GO:0019165">
    <property type="term" value="F:thiamine kinase activity"/>
    <property type="evidence" value="ECO:0007669"/>
    <property type="project" value="UniProtKB-UniRule"/>
</dbReference>
<comment type="similarity">
    <text evidence="5">Belongs to the thiamine kinase family.</text>
</comment>
<comment type="catalytic activity">
    <reaction evidence="5">
        <text>thiamine + ATP = thiamine phosphate + ADP + H(+)</text>
        <dbReference type="Rhea" id="RHEA:12012"/>
        <dbReference type="ChEBI" id="CHEBI:15378"/>
        <dbReference type="ChEBI" id="CHEBI:18385"/>
        <dbReference type="ChEBI" id="CHEBI:30616"/>
        <dbReference type="ChEBI" id="CHEBI:37575"/>
        <dbReference type="ChEBI" id="CHEBI:456216"/>
        <dbReference type="EC" id="2.7.1.89"/>
    </reaction>
</comment>
<gene>
    <name evidence="5" type="primary">thiK</name>
    <name evidence="7" type="ORF">JRA39_000100</name>
</gene>
<feature type="domain" description="Aminoglycoside phosphotransferase" evidence="6">
    <location>
        <begin position="62"/>
        <end position="206"/>
    </location>
</feature>
<evidence type="ECO:0000256" key="5">
    <source>
        <dbReference type="HAMAP-Rule" id="MF_01604"/>
    </source>
</evidence>
<dbReference type="HAMAP" id="MF_01604">
    <property type="entry name" value="Thiamine_kinase"/>
    <property type="match status" value="1"/>
</dbReference>
<reference evidence="7" key="1">
    <citation type="submission" date="2024-02" db="EMBL/GenBank/DDBJ databases">
        <authorList>
            <consortium name="Clinical and Environmental Microbiology Branch: Whole genome sequencing antimicrobial resistance pathogens in the healthcare setting"/>
        </authorList>
    </citation>
    <scope>NUCLEOTIDE SEQUENCE</scope>
    <source>
        <strain evidence="7">2020GO-00142</strain>
    </source>
</reference>
<evidence type="ECO:0000313" key="7">
    <source>
        <dbReference type="EMBL" id="EMP9431115.1"/>
    </source>
</evidence>
<sequence>MTNNDSLWLLLRRYFPKIDIKHWEITPLAGLSGGTYRLRAALADQVVELIARAQGQVQQALYVNRRKEAKVLQQLHGFGQAPKQLARNRDWLLLSWCDGQHPSHTQYLSPEFQSLLAATIAKLHTQPLLSYPLQLRQEMAHYGELIDPKRKTPRWLRWHKYFLSAPMPKTLKLAPAHMDIHRGNILYTEDNSIILLDWEYAANTDIGLSLETYFQANQLNTQQRHDFLSEYCNKHQSYTDAERLAAQCRQWTPWVKYMMLMWYEVQWNQSQNSDFLLHSGALRQYFHLPY</sequence>
<dbReference type="GO" id="GO:0009229">
    <property type="term" value="P:thiamine diphosphate biosynthetic process"/>
    <property type="evidence" value="ECO:0007669"/>
    <property type="project" value="UniProtKB-UniRule"/>
</dbReference>
<dbReference type="AlphaFoldDB" id="A0AAI9MUP0"/>
<comment type="caution">
    <text evidence="7">The sequence shown here is derived from an EMBL/GenBank/DDBJ whole genome shotgun (WGS) entry which is preliminary data.</text>
</comment>
<dbReference type="InterPro" id="IPR014093">
    <property type="entry name" value="Thiamine_kinase"/>
</dbReference>
<dbReference type="InterPro" id="IPR011009">
    <property type="entry name" value="Kinase-like_dom_sf"/>
</dbReference>
<dbReference type="Gene3D" id="3.90.1200.10">
    <property type="match status" value="1"/>
</dbReference>
<dbReference type="GO" id="GO:0005737">
    <property type="term" value="C:cytoplasm"/>
    <property type="evidence" value="ECO:0007669"/>
    <property type="project" value="TreeGrafter"/>
</dbReference>
<dbReference type="PANTHER" id="PTHR22603">
    <property type="entry name" value="CHOLINE/ETHANOALAMINE KINASE"/>
    <property type="match status" value="1"/>
</dbReference>
<dbReference type="EMBL" id="AAZDVE040000001">
    <property type="protein sequence ID" value="EMP9431115.1"/>
    <property type="molecule type" value="Genomic_DNA"/>
</dbReference>
<dbReference type="EC" id="2.7.1.89" evidence="5"/>
<dbReference type="GO" id="GO:0006646">
    <property type="term" value="P:phosphatidylethanolamine biosynthetic process"/>
    <property type="evidence" value="ECO:0007669"/>
    <property type="project" value="TreeGrafter"/>
</dbReference>
<accession>A0AAI9MUP0</accession>